<evidence type="ECO:0000259" key="7">
    <source>
        <dbReference type="SMART" id="SM00905"/>
    </source>
</evidence>
<keyword evidence="4 6" id="KW-0289">Folate biosynthesis</keyword>
<dbReference type="FunFam" id="3.30.1130.10:FF:000003">
    <property type="entry name" value="7,8-dihydroneopterin aldolase"/>
    <property type="match status" value="1"/>
</dbReference>
<reference evidence="8" key="1">
    <citation type="submission" date="2021-02" db="EMBL/GenBank/DDBJ databases">
        <title>Natrosporangium hydrolyticum gen. nov., sp. nov, a haloalkaliphilic actinobacterium from a soda solonchak soil.</title>
        <authorList>
            <person name="Sorokin D.Y."/>
            <person name="Khijniak T.V."/>
            <person name="Zakharycheva A.P."/>
            <person name="Boueva O.V."/>
            <person name="Ariskina E.V."/>
            <person name="Hahnke R.L."/>
            <person name="Bunk B."/>
            <person name="Sproer C."/>
            <person name="Schumann P."/>
            <person name="Evtushenko L.I."/>
            <person name="Kublanov I.V."/>
        </authorList>
    </citation>
    <scope>NUCLEOTIDE SEQUENCE</scope>
    <source>
        <strain evidence="8">DSM 106523</strain>
    </source>
</reference>
<dbReference type="SMART" id="SM00905">
    <property type="entry name" value="FolB"/>
    <property type="match status" value="1"/>
</dbReference>
<evidence type="ECO:0000313" key="9">
    <source>
        <dbReference type="Proteomes" id="UP000662857"/>
    </source>
</evidence>
<accession>A0A895YP27</accession>
<keyword evidence="9" id="KW-1185">Reference proteome</keyword>
<dbReference type="Proteomes" id="UP000662857">
    <property type="component" value="Chromosome"/>
</dbReference>
<evidence type="ECO:0000256" key="6">
    <source>
        <dbReference type="RuleBase" id="RU362079"/>
    </source>
</evidence>
<dbReference type="InterPro" id="IPR043133">
    <property type="entry name" value="GTP-CH-I_C/QueF"/>
</dbReference>
<dbReference type="PANTHER" id="PTHR42844">
    <property type="entry name" value="DIHYDRONEOPTERIN ALDOLASE 1-RELATED"/>
    <property type="match status" value="1"/>
</dbReference>
<comment type="catalytic activity">
    <reaction evidence="1 6">
        <text>7,8-dihydroneopterin = 6-hydroxymethyl-7,8-dihydropterin + glycolaldehyde</text>
        <dbReference type="Rhea" id="RHEA:10540"/>
        <dbReference type="ChEBI" id="CHEBI:17001"/>
        <dbReference type="ChEBI" id="CHEBI:17071"/>
        <dbReference type="ChEBI" id="CHEBI:44841"/>
        <dbReference type="EC" id="4.1.2.25"/>
    </reaction>
</comment>
<dbReference type="Gene3D" id="3.30.1130.10">
    <property type="match status" value="1"/>
</dbReference>
<evidence type="ECO:0000256" key="1">
    <source>
        <dbReference type="ARBA" id="ARBA00001353"/>
    </source>
</evidence>
<evidence type="ECO:0000256" key="5">
    <source>
        <dbReference type="ARBA" id="ARBA00023239"/>
    </source>
</evidence>
<dbReference type="CDD" id="cd00534">
    <property type="entry name" value="DHNA_DHNTPE"/>
    <property type="match status" value="1"/>
</dbReference>
<dbReference type="GO" id="GO:0046654">
    <property type="term" value="P:tetrahydrofolate biosynthetic process"/>
    <property type="evidence" value="ECO:0007669"/>
    <property type="project" value="UniProtKB-UniRule"/>
</dbReference>
<keyword evidence="5 6" id="KW-0456">Lyase</keyword>
<dbReference type="UniPathway" id="UPA00077">
    <property type="reaction ID" value="UER00154"/>
</dbReference>
<evidence type="ECO:0000256" key="4">
    <source>
        <dbReference type="ARBA" id="ARBA00022909"/>
    </source>
</evidence>
<dbReference type="GO" id="GO:0004150">
    <property type="term" value="F:dihydroneopterin aldolase activity"/>
    <property type="evidence" value="ECO:0007669"/>
    <property type="project" value="UniProtKB-UniRule"/>
</dbReference>
<comment type="pathway">
    <text evidence="2 6">Cofactor biosynthesis; tetrahydrofolate biosynthesis; 2-amino-4-hydroxy-6-hydroxymethyl-7,8-dihydropteridine diphosphate from 7,8-dihydroneopterin triphosphate: step 3/4.</text>
</comment>
<dbReference type="NCBIfam" id="TIGR00526">
    <property type="entry name" value="folB_dom"/>
    <property type="match status" value="1"/>
</dbReference>
<name>A0A895YP27_9ACTN</name>
<dbReference type="GO" id="GO:0046656">
    <property type="term" value="P:folic acid biosynthetic process"/>
    <property type="evidence" value="ECO:0007669"/>
    <property type="project" value="UniProtKB-UniRule"/>
</dbReference>
<dbReference type="GO" id="GO:0005737">
    <property type="term" value="C:cytoplasm"/>
    <property type="evidence" value="ECO:0007669"/>
    <property type="project" value="TreeGrafter"/>
</dbReference>
<evidence type="ECO:0000313" key="8">
    <source>
        <dbReference type="EMBL" id="QSB17043.1"/>
    </source>
</evidence>
<dbReference type="Pfam" id="PF02152">
    <property type="entry name" value="FolB"/>
    <property type="match status" value="1"/>
</dbReference>
<dbReference type="AlphaFoldDB" id="A0A895YP27"/>
<dbReference type="PANTHER" id="PTHR42844:SF1">
    <property type="entry name" value="DIHYDRONEOPTERIN ALDOLASE 1-RELATED"/>
    <property type="match status" value="1"/>
</dbReference>
<dbReference type="InterPro" id="IPR006156">
    <property type="entry name" value="Dihydroneopterin_aldolase"/>
</dbReference>
<dbReference type="KEGG" id="nhy:JQS43_01245"/>
<dbReference type="EMBL" id="CP070499">
    <property type="protein sequence ID" value="QSB17043.1"/>
    <property type="molecule type" value="Genomic_DNA"/>
</dbReference>
<dbReference type="RefSeq" id="WP_239679265.1">
    <property type="nucleotide sequence ID" value="NZ_CP070499.1"/>
</dbReference>
<comment type="similarity">
    <text evidence="3 6">Belongs to the DHNA family.</text>
</comment>
<evidence type="ECO:0000256" key="3">
    <source>
        <dbReference type="ARBA" id="ARBA00005708"/>
    </source>
</evidence>
<gene>
    <name evidence="8" type="primary">folB</name>
    <name evidence="8" type="ORF">JQS43_01245</name>
</gene>
<protein>
    <recommendedName>
        <fullName evidence="6">7,8-dihydroneopterin aldolase</fullName>
        <ecNumber evidence="6">4.1.2.25</ecNumber>
    </recommendedName>
</protein>
<dbReference type="SUPFAM" id="SSF55620">
    <property type="entry name" value="Tetrahydrobiopterin biosynthesis enzymes-like"/>
    <property type="match status" value="1"/>
</dbReference>
<sequence length="130" mass="14053">MMDRIHLTGLRVPGRHGVYDSERERGQDFVVDAVLELDLSPAAASDEVADTVDYGHLADQLAEVVAGPPVRLLETLATRLCAVCLADHRVLAVTITVHKPAAPIGHAFRDVSVTRRVARPGRPGRPEHPA</sequence>
<proteinExistence type="inferred from homology"/>
<evidence type="ECO:0000256" key="2">
    <source>
        <dbReference type="ARBA" id="ARBA00005013"/>
    </source>
</evidence>
<dbReference type="InterPro" id="IPR006157">
    <property type="entry name" value="FolB_dom"/>
</dbReference>
<dbReference type="NCBIfam" id="TIGR00525">
    <property type="entry name" value="folB"/>
    <property type="match status" value="1"/>
</dbReference>
<organism evidence="8 9">
    <name type="scientific">Natronosporangium hydrolyticum</name>
    <dbReference type="NCBI Taxonomy" id="2811111"/>
    <lineage>
        <taxon>Bacteria</taxon>
        <taxon>Bacillati</taxon>
        <taxon>Actinomycetota</taxon>
        <taxon>Actinomycetes</taxon>
        <taxon>Micromonosporales</taxon>
        <taxon>Micromonosporaceae</taxon>
        <taxon>Natronosporangium</taxon>
    </lineage>
</organism>
<dbReference type="EC" id="4.1.2.25" evidence="6"/>
<comment type="function">
    <text evidence="6">Catalyzes the conversion of 7,8-dihydroneopterin to 6-hydroxymethyl-7,8-dihydropterin.</text>
</comment>
<feature type="domain" description="Dihydroneopterin aldolase/epimerase" evidence="7">
    <location>
        <begin position="5"/>
        <end position="117"/>
    </location>
</feature>